<evidence type="ECO:0000313" key="8">
    <source>
        <dbReference type="EMBL" id="PWK60425.1"/>
    </source>
</evidence>
<dbReference type="InterPro" id="IPR025965">
    <property type="entry name" value="FlgD/Vpr_Ig-like"/>
</dbReference>
<dbReference type="Gene3D" id="2.60.40.4070">
    <property type="match status" value="1"/>
</dbReference>
<comment type="caution">
    <text evidence="8">The sequence shown here is derived from an EMBL/GenBank/DDBJ whole genome shotgun (WGS) entry which is preliminary data.</text>
</comment>
<feature type="domain" description="FlgD Tudor-like" evidence="7">
    <location>
        <begin position="93"/>
        <end position="217"/>
    </location>
</feature>
<reference evidence="8 9" key="1">
    <citation type="submission" date="2018-05" db="EMBL/GenBank/DDBJ databases">
        <title>Genomic Encyclopedia of Type Strains, Phase IV (KMG-IV): sequencing the most valuable type-strain genomes for metagenomic binning, comparative biology and taxonomic classification.</title>
        <authorList>
            <person name="Goeker M."/>
        </authorList>
    </citation>
    <scope>NUCLEOTIDE SEQUENCE [LARGE SCALE GENOMIC DNA]</scope>
    <source>
        <strain evidence="8 9">DSM 16097</strain>
    </source>
</reference>
<sequence>MTLSPTTLSNAAGGLRDAQSLVQTRTSGTSDLGQGDFLLLMTTQLQNQDPFAPMENGEFLAQMAQFSTVSGLESVNQTLGMISGQIGGSRIATGASLLGQQVLVPGTLARPDDQGAIHGVVELPESVTALSVRFIDPDTGETLHTRELGPQQAGLVGFSWDAVPDAIAADRRPLRLQVIAEGAGGPLALGPSVYARIVGVQLPQTGSDLMLNIEDYGVLSSLEVNALR</sequence>
<keyword evidence="8" id="KW-0282">Flagellum</keyword>
<dbReference type="EMBL" id="QGGW01000004">
    <property type="protein sequence ID" value="PWK60425.1"/>
    <property type="molecule type" value="Genomic_DNA"/>
</dbReference>
<proteinExistence type="inferred from homology"/>
<dbReference type="GO" id="GO:0044781">
    <property type="term" value="P:bacterial-type flagellum organization"/>
    <property type="evidence" value="ECO:0007669"/>
    <property type="project" value="UniProtKB-UniRule"/>
</dbReference>
<evidence type="ECO:0000256" key="4">
    <source>
        <dbReference type="ARBA" id="ARBA00024746"/>
    </source>
</evidence>
<keyword evidence="8" id="KW-0969">Cilium</keyword>
<dbReference type="InterPro" id="IPR025963">
    <property type="entry name" value="FLgD_Tudor"/>
</dbReference>
<accession>A0A316GII5</accession>
<dbReference type="Pfam" id="PF03963">
    <property type="entry name" value="FlgD"/>
    <property type="match status" value="1"/>
</dbReference>
<dbReference type="RefSeq" id="WP_109667676.1">
    <property type="nucleotide sequence ID" value="NZ_QGGW01000004.1"/>
</dbReference>
<comment type="function">
    <text evidence="4 5">Required for flagellar hook formation. May act as a scaffolding protein.</text>
</comment>
<dbReference type="OrthoDB" id="9785233at2"/>
<evidence type="ECO:0000256" key="1">
    <source>
        <dbReference type="ARBA" id="ARBA00010577"/>
    </source>
</evidence>
<keyword evidence="3 5" id="KW-1005">Bacterial flagellum biogenesis</keyword>
<gene>
    <name evidence="8" type="ORF">C7455_10461</name>
</gene>
<dbReference type="Gene3D" id="2.30.30.910">
    <property type="match status" value="1"/>
</dbReference>
<evidence type="ECO:0000259" key="7">
    <source>
        <dbReference type="Pfam" id="PF13861"/>
    </source>
</evidence>
<comment type="similarity">
    <text evidence="1 5">Belongs to the FlgD family.</text>
</comment>
<protein>
    <recommendedName>
        <fullName evidence="2 5">Basal-body rod modification protein FlgD</fullName>
    </recommendedName>
</protein>
<evidence type="ECO:0000259" key="6">
    <source>
        <dbReference type="Pfam" id="PF13860"/>
    </source>
</evidence>
<feature type="domain" description="FlgD/Vpr Ig-like" evidence="6">
    <location>
        <begin position="116"/>
        <end position="165"/>
    </location>
</feature>
<name>A0A316GII5_9RHOB</name>
<dbReference type="Proteomes" id="UP000245708">
    <property type="component" value="Unassembled WGS sequence"/>
</dbReference>
<keyword evidence="8" id="KW-0966">Cell projection</keyword>
<evidence type="ECO:0000256" key="3">
    <source>
        <dbReference type="ARBA" id="ARBA00022795"/>
    </source>
</evidence>
<dbReference type="Pfam" id="PF13860">
    <property type="entry name" value="FlgD_ig"/>
    <property type="match status" value="1"/>
</dbReference>
<organism evidence="8 9">
    <name type="scientific">Roseicyclus mahoneyensis</name>
    <dbReference type="NCBI Taxonomy" id="164332"/>
    <lineage>
        <taxon>Bacteria</taxon>
        <taxon>Pseudomonadati</taxon>
        <taxon>Pseudomonadota</taxon>
        <taxon>Alphaproteobacteria</taxon>
        <taxon>Rhodobacterales</taxon>
        <taxon>Roseobacteraceae</taxon>
        <taxon>Roseicyclus</taxon>
    </lineage>
</organism>
<evidence type="ECO:0000256" key="2">
    <source>
        <dbReference type="ARBA" id="ARBA00016013"/>
    </source>
</evidence>
<evidence type="ECO:0000313" key="9">
    <source>
        <dbReference type="Proteomes" id="UP000245708"/>
    </source>
</evidence>
<dbReference type="Pfam" id="PF13861">
    <property type="entry name" value="FLgD_tudor"/>
    <property type="match status" value="1"/>
</dbReference>
<keyword evidence="9" id="KW-1185">Reference proteome</keyword>
<dbReference type="AlphaFoldDB" id="A0A316GII5"/>
<evidence type="ECO:0000256" key="5">
    <source>
        <dbReference type="RuleBase" id="RU362076"/>
    </source>
</evidence>
<dbReference type="InterPro" id="IPR005648">
    <property type="entry name" value="FlgD"/>
</dbReference>